<accession>A0A9E8M041</accession>
<name>A0A9E8M041_9BACI</name>
<dbReference type="InterPro" id="IPR027417">
    <property type="entry name" value="P-loop_NTPase"/>
</dbReference>
<evidence type="ECO:0000259" key="1">
    <source>
        <dbReference type="Pfam" id="PF13476"/>
    </source>
</evidence>
<dbReference type="InterPro" id="IPR038729">
    <property type="entry name" value="Rad50/SbcC_AAA"/>
</dbReference>
<dbReference type="Gene3D" id="3.40.50.300">
    <property type="entry name" value="P-loop containing nucleotide triphosphate hydrolases"/>
    <property type="match status" value="1"/>
</dbReference>
<proteinExistence type="predicted"/>
<gene>
    <name evidence="2" type="ORF">OE105_01910</name>
</gene>
<dbReference type="Proteomes" id="UP001164726">
    <property type="component" value="Chromosome"/>
</dbReference>
<dbReference type="GO" id="GO:0006302">
    <property type="term" value="P:double-strand break repair"/>
    <property type="evidence" value="ECO:0007669"/>
    <property type="project" value="InterPro"/>
</dbReference>
<dbReference type="Pfam" id="PF13476">
    <property type="entry name" value="AAA_23"/>
    <property type="match status" value="1"/>
</dbReference>
<organism evidence="2 3">
    <name type="scientific">Fervidibacillus halotolerans</name>
    <dbReference type="NCBI Taxonomy" id="2980027"/>
    <lineage>
        <taxon>Bacteria</taxon>
        <taxon>Bacillati</taxon>
        <taxon>Bacillota</taxon>
        <taxon>Bacilli</taxon>
        <taxon>Bacillales</taxon>
        <taxon>Bacillaceae</taxon>
        <taxon>Fervidibacillus</taxon>
    </lineage>
</organism>
<dbReference type="SUPFAM" id="SSF52540">
    <property type="entry name" value="P-loop containing nucleoside triphosphate hydrolases"/>
    <property type="match status" value="1"/>
</dbReference>
<dbReference type="AlphaFoldDB" id="A0A9E8M041"/>
<reference evidence="2" key="1">
    <citation type="submission" date="2022-09" db="EMBL/GenBank/DDBJ databases">
        <title>Complete Genomes of Fervidibacillus albus and Fervidibacillus halotolerans isolated from tidal flat sediments.</title>
        <authorList>
            <person name="Kwon K.K."/>
            <person name="Yang S.-H."/>
            <person name="Park M.J."/>
            <person name="Oh H.-M."/>
        </authorList>
    </citation>
    <scope>NUCLEOTIDE SEQUENCE</scope>
    <source>
        <strain evidence="2">MEBiC13594</strain>
    </source>
</reference>
<dbReference type="RefSeq" id="WP_275421057.1">
    <property type="nucleotide sequence ID" value="NZ_CP106877.1"/>
</dbReference>
<feature type="domain" description="Rad50/SbcC-type AAA" evidence="1">
    <location>
        <begin position="21"/>
        <end position="47"/>
    </location>
</feature>
<sequence>MHVYNLKYKYKKAKDYVLNGVHFTLKTKKLNVIVGLNGAGKTTLFDCTFSVELIENYISLMNRQVVLILHQD</sequence>
<evidence type="ECO:0000313" key="2">
    <source>
        <dbReference type="EMBL" id="WAA12925.1"/>
    </source>
</evidence>
<keyword evidence="3" id="KW-1185">Reference proteome</keyword>
<evidence type="ECO:0000313" key="3">
    <source>
        <dbReference type="Proteomes" id="UP001164726"/>
    </source>
</evidence>
<dbReference type="GO" id="GO:0016887">
    <property type="term" value="F:ATP hydrolysis activity"/>
    <property type="evidence" value="ECO:0007669"/>
    <property type="project" value="InterPro"/>
</dbReference>
<dbReference type="EMBL" id="CP106877">
    <property type="protein sequence ID" value="WAA12925.1"/>
    <property type="molecule type" value="Genomic_DNA"/>
</dbReference>
<dbReference type="KEGG" id="fhl:OE105_01910"/>
<protein>
    <submittedName>
        <fullName evidence="2">AAA family ATPase</fullName>
    </submittedName>
</protein>